<keyword evidence="2" id="KW-1185">Reference proteome</keyword>
<name>A0ABR4JC11_9EURO</name>
<evidence type="ECO:0000313" key="1">
    <source>
        <dbReference type="EMBL" id="KAL2836533.1"/>
    </source>
</evidence>
<protein>
    <submittedName>
        <fullName evidence="1">Uncharacterized protein</fullName>
    </submittedName>
</protein>
<gene>
    <name evidence="1" type="ORF">BJX68DRAFT_250541</name>
</gene>
<proteinExistence type="predicted"/>
<comment type="caution">
    <text evidence="1">The sequence shown here is derived from an EMBL/GenBank/DDBJ whole genome shotgun (WGS) entry which is preliminary data.</text>
</comment>
<organism evidence="1 2">
    <name type="scientific">Aspergillus pseudodeflectus</name>
    <dbReference type="NCBI Taxonomy" id="176178"/>
    <lineage>
        <taxon>Eukaryota</taxon>
        <taxon>Fungi</taxon>
        <taxon>Dikarya</taxon>
        <taxon>Ascomycota</taxon>
        <taxon>Pezizomycotina</taxon>
        <taxon>Eurotiomycetes</taxon>
        <taxon>Eurotiomycetidae</taxon>
        <taxon>Eurotiales</taxon>
        <taxon>Aspergillaceae</taxon>
        <taxon>Aspergillus</taxon>
        <taxon>Aspergillus subgen. Nidulantes</taxon>
    </lineage>
</organism>
<evidence type="ECO:0000313" key="2">
    <source>
        <dbReference type="Proteomes" id="UP001610444"/>
    </source>
</evidence>
<dbReference type="EMBL" id="JBFXLR010000113">
    <property type="protein sequence ID" value="KAL2836533.1"/>
    <property type="molecule type" value="Genomic_DNA"/>
</dbReference>
<dbReference type="Proteomes" id="UP001610444">
    <property type="component" value="Unassembled WGS sequence"/>
</dbReference>
<reference evidence="1 2" key="1">
    <citation type="submission" date="2024-07" db="EMBL/GenBank/DDBJ databases">
        <title>Section-level genome sequencing and comparative genomics of Aspergillus sections Usti and Cavernicolus.</title>
        <authorList>
            <consortium name="Lawrence Berkeley National Laboratory"/>
            <person name="Nybo J.L."/>
            <person name="Vesth T.C."/>
            <person name="Theobald S."/>
            <person name="Frisvad J.C."/>
            <person name="Larsen T.O."/>
            <person name="Kjaerboelling I."/>
            <person name="Rothschild-Mancinelli K."/>
            <person name="Lyhne E.K."/>
            <person name="Kogle M.E."/>
            <person name="Barry K."/>
            <person name="Clum A."/>
            <person name="Na H."/>
            <person name="Ledsgaard L."/>
            <person name="Lin J."/>
            <person name="Lipzen A."/>
            <person name="Kuo A."/>
            <person name="Riley R."/>
            <person name="Mondo S."/>
            <person name="LaButti K."/>
            <person name="Haridas S."/>
            <person name="Pangalinan J."/>
            <person name="Salamov A.A."/>
            <person name="Simmons B.A."/>
            <person name="Magnuson J.K."/>
            <person name="Chen J."/>
            <person name="Drula E."/>
            <person name="Henrissat B."/>
            <person name="Wiebenga A."/>
            <person name="Lubbers R.J."/>
            <person name="Gomes A.C."/>
            <person name="Macurrencykelacurrency M.R."/>
            <person name="Stajich J."/>
            <person name="Grigoriev I.V."/>
            <person name="Mortensen U.H."/>
            <person name="De vries R.P."/>
            <person name="Baker S.E."/>
            <person name="Andersen M.R."/>
        </authorList>
    </citation>
    <scope>NUCLEOTIDE SEQUENCE [LARGE SCALE GENOMIC DNA]</scope>
    <source>
        <strain evidence="1 2">CBS 756.74</strain>
    </source>
</reference>
<dbReference type="RefSeq" id="XP_070892119.1">
    <property type="nucleotide sequence ID" value="XM_071042270.1"/>
</dbReference>
<sequence length="79" mass="9158">MTHISVDNCTALSRYLSNLAMKLIKCNFIPSALYKPSKLWICKIVVITGKPIINPILHLILYIFVGRWRSYKEICIIYT</sequence>
<accession>A0ABR4JC11</accession>
<dbReference type="GeneID" id="98157434"/>